<accession>A0A9N9KMA9</accession>
<evidence type="ECO:0000313" key="4">
    <source>
        <dbReference type="Proteomes" id="UP000696280"/>
    </source>
</evidence>
<evidence type="ECO:0000256" key="1">
    <source>
        <dbReference type="SAM" id="SignalP"/>
    </source>
</evidence>
<organism evidence="3 4">
    <name type="scientific">Hymenoscyphus fraxineus</name>
    <dbReference type="NCBI Taxonomy" id="746836"/>
    <lineage>
        <taxon>Eukaryota</taxon>
        <taxon>Fungi</taxon>
        <taxon>Dikarya</taxon>
        <taxon>Ascomycota</taxon>
        <taxon>Pezizomycotina</taxon>
        <taxon>Leotiomycetes</taxon>
        <taxon>Helotiales</taxon>
        <taxon>Helotiaceae</taxon>
        <taxon>Hymenoscyphus</taxon>
    </lineage>
</organism>
<feature type="signal peptide" evidence="1">
    <location>
        <begin position="1"/>
        <end position="21"/>
    </location>
</feature>
<gene>
    <name evidence="3" type="ORF">HYFRA_00006862</name>
</gene>
<name>A0A9N9KMA9_9HELO</name>
<protein>
    <recommendedName>
        <fullName evidence="2">DUF7029 domain-containing protein</fullName>
    </recommendedName>
</protein>
<comment type="caution">
    <text evidence="3">The sequence shown here is derived from an EMBL/GenBank/DDBJ whole genome shotgun (WGS) entry which is preliminary data.</text>
</comment>
<dbReference type="EMBL" id="CAJVRL010000037">
    <property type="protein sequence ID" value="CAG8950369.1"/>
    <property type="molecule type" value="Genomic_DNA"/>
</dbReference>
<feature type="chain" id="PRO_5040212281" description="DUF7029 domain-containing protein" evidence="1">
    <location>
        <begin position="22"/>
        <end position="510"/>
    </location>
</feature>
<proteinExistence type="predicted"/>
<dbReference type="OrthoDB" id="160645at2759"/>
<evidence type="ECO:0000259" key="2">
    <source>
        <dbReference type="Pfam" id="PF22974"/>
    </source>
</evidence>
<dbReference type="InterPro" id="IPR054293">
    <property type="entry name" value="DUF7029"/>
</dbReference>
<dbReference type="Proteomes" id="UP000696280">
    <property type="component" value="Unassembled WGS sequence"/>
</dbReference>
<dbReference type="AlphaFoldDB" id="A0A9N9KMA9"/>
<dbReference type="Pfam" id="PF22974">
    <property type="entry name" value="DUF7029"/>
    <property type="match status" value="1"/>
</dbReference>
<sequence length="510" mass="55565">MSLISTIAIILAVGFSSVASGAPTTILTEFDHGSDPFFTSKTLDRHESVAHPQLILAPVRSTGSRLIPANHLTKRKASIVPRADRVNPLIPQTSITLDYRSTQDDDDDEVVILSQVNAIMKYPSVLLEECPVTKVDCSEHSVKITFDNVDRYRGAADAWPKSDFILFTNHLGDCDVDNERGLYMVNEITFDDETNSVIAATTNYALKDSTEEIEVVIAKATAATRKRATISKEFDMDFPDAITLGTNDTNSNSSIPYISVTDPEFGGSIALSGHVKYNMFNSKASVFTFDLDLTLASSANFEFIAGSKTGNQSYNFDPHSISVAAFQIPGIMQVGPRMQFSMGADVGASGQVIVKAELASRLDDGNVHIDFLNPNNTAATGWAPTYTHRANVSNGVDAYVNPRLEFGASIGAKFLDVIDIFGGIKAKASLTNEFSLKGFTLVTGSNYNNTQDNWNTTAPTSTDVTCLNGLRYTSAFKLGVYTSVTTFHDREVFSFNRPFGDKCWSWAETL</sequence>
<evidence type="ECO:0000313" key="3">
    <source>
        <dbReference type="EMBL" id="CAG8950369.1"/>
    </source>
</evidence>
<keyword evidence="1" id="KW-0732">Signal</keyword>
<keyword evidence="4" id="KW-1185">Reference proteome</keyword>
<feature type="domain" description="DUF7029" evidence="2">
    <location>
        <begin position="120"/>
        <end position="213"/>
    </location>
</feature>
<reference evidence="3" key="1">
    <citation type="submission" date="2021-07" db="EMBL/GenBank/DDBJ databases">
        <authorList>
            <person name="Durling M."/>
        </authorList>
    </citation>
    <scope>NUCLEOTIDE SEQUENCE</scope>
</reference>